<dbReference type="AlphaFoldDB" id="A0AA92X3U6"/>
<evidence type="ECO:0000313" key="2">
    <source>
        <dbReference type="EMBL" id="RJF55943.1"/>
    </source>
</evidence>
<evidence type="ECO:0000313" key="3">
    <source>
        <dbReference type="Proteomes" id="UP000284338"/>
    </source>
</evidence>
<comment type="caution">
    <text evidence="2">The sequence shown here is derived from an EMBL/GenBank/DDBJ whole genome shotgun (WGS) entry which is preliminary data.</text>
</comment>
<dbReference type="EMBL" id="QYYG01000002">
    <property type="protein sequence ID" value="RJF55943.1"/>
    <property type="molecule type" value="Genomic_DNA"/>
</dbReference>
<dbReference type="RefSeq" id="WP_119804236.1">
    <property type="nucleotide sequence ID" value="NZ_QYYG01000002.1"/>
</dbReference>
<keyword evidence="3" id="KW-1185">Reference proteome</keyword>
<protein>
    <submittedName>
        <fullName evidence="2">Uncharacterized protein</fullName>
    </submittedName>
</protein>
<evidence type="ECO:0000256" key="1">
    <source>
        <dbReference type="SAM" id="SignalP"/>
    </source>
</evidence>
<dbReference type="Proteomes" id="UP000284338">
    <property type="component" value="Unassembled WGS sequence"/>
</dbReference>
<feature type="chain" id="PRO_5041648221" evidence="1">
    <location>
        <begin position="23"/>
        <end position="130"/>
    </location>
</feature>
<reference evidence="2 3" key="1">
    <citation type="submission" date="2018-09" db="EMBL/GenBank/DDBJ databases">
        <title>Draft genome of a novel serratia sp. strain with antifungal activity.</title>
        <authorList>
            <person name="Dichmann S.I."/>
            <person name="Park B.P."/>
            <person name="Pathiraja D."/>
            <person name="Choi I.-G."/>
            <person name="Stougaard P."/>
            <person name="Hennessy R.C."/>
        </authorList>
    </citation>
    <scope>NUCLEOTIDE SEQUENCE [LARGE SCALE GENOMIC DNA]</scope>
    <source>
        <strain evidence="2 3">S40</strain>
    </source>
</reference>
<feature type="signal peptide" evidence="1">
    <location>
        <begin position="1"/>
        <end position="22"/>
    </location>
</feature>
<proteinExistence type="predicted"/>
<accession>A0AA92X3U6</accession>
<sequence>MNKSALTLTLSLFFMAKMAISAQDCGSLKKDINTDNMGFYQALVQKSLTQKIKLNTIEVSQVLAESEWLAISAATDISDPGVLFFKNNEFIDVWGGDASPEEKNHVLKWTRGIHVPDKLAQCFFDSIVIR</sequence>
<keyword evidence="1" id="KW-0732">Signal</keyword>
<organism evidence="2 3">
    <name type="scientific">Serratia inhibens</name>
    <dbReference type="NCBI Taxonomy" id="2338073"/>
    <lineage>
        <taxon>Bacteria</taxon>
        <taxon>Pseudomonadati</taxon>
        <taxon>Pseudomonadota</taxon>
        <taxon>Gammaproteobacteria</taxon>
        <taxon>Enterobacterales</taxon>
        <taxon>Yersiniaceae</taxon>
        <taxon>Serratia</taxon>
    </lineage>
</organism>
<gene>
    <name evidence="2" type="ORF">D4100_10040</name>
</gene>
<name>A0AA92X3U6_9GAMM</name>